<proteinExistence type="inferred from homology"/>
<dbReference type="Proteomes" id="UP000230869">
    <property type="component" value="Unassembled WGS sequence"/>
</dbReference>
<sequence length="181" mass="20035">MSRLGKLPIELLDGTQAKVEGDFIIIKGPKGELKEKINDKVIIDIKDKEIIVSVKNPKDKQDKSLWGLFRSLINNMVVGVTEGFEKKLEINGVGYRAAVVGRKLTLNVGFSHPVEKEMPEGINASVEGNVITIFGIDKQLVGEVTAQIRRVRKPEPYKGKGIKYIDEVIRRKAGKSAVKGE</sequence>
<dbReference type="SUPFAM" id="SSF56053">
    <property type="entry name" value="Ribosomal protein L6"/>
    <property type="match status" value="2"/>
</dbReference>
<organism evidence="8 9">
    <name type="scientific">Candidatus Falkowbacteria bacterium CG11_big_fil_rev_8_21_14_0_20_39_10</name>
    <dbReference type="NCBI Taxonomy" id="1974570"/>
    <lineage>
        <taxon>Bacteria</taxon>
        <taxon>Candidatus Falkowiibacteriota</taxon>
    </lineage>
</organism>
<feature type="domain" description="Large ribosomal subunit protein uL6 alpha-beta" evidence="7">
    <location>
        <begin position="14"/>
        <end position="83"/>
    </location>
</feature>
<evidence type="ECO:0000256" key="5">
    <source>
        <dbReference type="RuleBase" id="RU003869"/>
    </source>
</evidence>
<dbReference type="Gene3D" id="3.90.930.12">
    <property type="entry name" value="Ribosomal protein L6, alpha-beta domain"/>
    <property type="match status" value="2"/>
</dbReference>
<comment type="caution">
    <text evidence="8">The sequence shown here is derived from an EMBL/GenBank/DDBJ whole genome shotgun (WGS) entry which is preliminary data.</text>
</comment>
<keyword evidence="4 6" id="KW-0694">RNA-binding</keyword>
<dbReference type="HAMAP" id="MF_01365_B">
    <property type="entry name" value="Ribosomal_uL6_B"/>
    <property type="match status" value="1"/>
</dbReference>
<evidence type="ECO:0000256" key="1">
    <source>
        <dbReference type="ARBA" id="ARBA00009356"/>
    </source>
</evidence>
<dbReference type="InterPro" id="IPR020040">
    <property type="entry name" value="Ribosomal_uL6_a/b-dom"/>
</dbReference>
<dbReference type="NCBIfam" id="TIGR03654">
    <property type="entry name" value="L6_bact"/>
    <property type="match status" value="1"/>
</dbReference>
<dbReference type="FunFam" id="3.90.930.12:FF:000001">
    <property type="entry name" value="50S ribosomal protein L6"/>
    <property type="match status" value="1"/>
</dbReference>
<gene>
    <name evidence="4" type="primary">rplF</name>
    <name evidence="8" type="ORF">COV49_02095</name>
</gene>
<dbReference type="GO" id="GO:0002181">
    <property type="term" value="P:cytoplasmic translation"/>
    <property type="evidence" value="ECO:0007669"/>
    <property type="project" value="TreeGrafter"/>
</dbReference>
<evidence type="ECO:0000313" key="9">
    <source>
        <dbReference type="Proteomes" id="UP000230869"/>
    </source>
</evidence>
<dbReference type="PANTHER" id="PTHR11655">
    <property type="entry name" value="60S/50S RIBOSOMAL PROTEIN L6/L9"/>
    <property type="match status" value="1"/>
</dbReference>
<protein>
    <recommendedName>
        <fullName evidence="4">Large ribosomal subunit protein uL6</fullName>
    </recommendedName>
</protein>
<accession>A0A2M6K942</accession>
<reference evidence="8 9" key="1">
    <citation type="submission" date="2017-09" db="EMBL/GenBank/DDBJ databases">
        <title>Depth-based differentiation of microbial function through sediment-hosted aquifers and enrichment of novel symbionts in the deep terrestrial subsurface.</title>
        <authorList>
            <person name="Probst A.J."/>
            <person name="Ladd B."/>
            <person name="Jarett J.K."/>
            <person name="Geller-Mcgrath D.E."/>
            <person name="Sieber C.M."/>
            <person name="Emerson J.B."/>
            <person name="Anantharaman K."/>
            <person name="Thomas B.C."/>
            <person name="Malmstrom R."/>
            <person name="Stieglmeier M."/>
            <person name="Klingl A."/>
            <person name="Woyke T."/>
            <person name="Ryan C.M."/>
            <person name="Banfield J.F."/>
        </authorList>
    </citation>
    <scope>NUCLEOTIDE SEQUENCE [LARGE SCALE GENOMIC DNA]</scope>
    <source>
        <strain evidence="8">CG11_big_fil_rev_8_21_14_0_20_39_10</strain>
    </source>
</reference>
<dbReference type="GO" id="GO:0019843">
    <property type="term" value="F:rRNA binding"/>
    <property type="evidence" value="ECO:0007669"/>
    <property type="project" value="UniProtKB-UniRule"/>
</dbReference>
<feature type="domain" description="Large ribosomal subunit protein uL6 alpha-beta" evidence="7">
    <location>
        <begin position="92"/>
        <end position="164"/>
    </location>
</feature>
<keyword evidence="2 4" id="KW-0689">Ribosomal protein</keyword>
<comment type="function">
    <text evidence="4 6">This protein binds to the 23S rRNA, and is important in its secondary structure. It is located near the subunit interface in the base of the L7/L12 stalk, and near the tRNA binding site of the peptidyltransferase center.</text>
</comment>
<dbReference type="Pfam" id="PF00347">
    <property type="entry name" value="Ribosomal_L6"/>
    <property type="match status" value="2"/>
</dbReference>
<evidence type="ECO:0000259" key="7">
    <source>
        <dbReference type="Pfam" id="PF00347"/>
    </source>
</evidence>
<dbReference type="EMBL" id="PCWW01000034">
    <property type="protein sequence ID" value="PIR13478.1"/>
    <property type="molecule type" value="Genomic_DNA"/>
</dbReference>
<dbReference type="PROSITE" id="PS00525">
    <property type="entry name" value="RIBOSOMAL_L6_1"/>
    <property type="match status" value="1"/>
</dbReference>
<keyword evidence="3 4" id="KW-0687">Ribonucleoprotein</keyword>
<evidence type="ECO:0000256" key="4">
    <source>
        <dbReference type="HAMAP-Rule" id="MF_01365"/>
    </source>
</evidence>
<dbReference type="PRINTS" id="PR00059">
    <property type="entry name" value="RIBOSOMALL6"/>
</dbReference>
<dbReference type="PIRSF" id="PIRSF002162">
    <property type="entry name" value="Ribosomal_L6"/>
    <property type="match status" value="1"/>
</dbReference>
<evidence type="ECO:0000256" key="3">
    <source>
        <dbReference type="ARBA" id="ARBA00023274"/>
    </source>
</evidence>
<dbReference type="InterPro" id="IPR000702">
    <property type="entry name" value="Ribosomal_uL6-like"/>
</dbReference>
<dbReference type="InterPro" id="IPR019906">
    <property type="entry name" value="Ribosomal_uL6_bac-type"/>
</dbReference>
<comment type="subunit">
    <text evidence="4">Part of the 50S ribosomal subunit.</text>
</comment>
<name>A0A2M6K942_9BACT</name>
<comment type="similarity">
    <text evidence="1 4 5">Belongs to the universal ribosomal protein uL6 family.</text>
</comment>
<dbReference type="AlphaFoldDB" id="A0A2M6K942"/>
<dbReference type="GO" id="GO:0003735">
    <property type="term" value="F:structural constituent of ribosome"/>
    <property type="evidence" value="ECO:0007669"/>
    <property type="project" value="UniProtKB-UniRule"/>
</dbReference>
<evidence type="ECO:0000313" key="8">
    <source>
        <dbReference type="EMBL" id="PIR13478.1"/>
    </source>
</evidence>
<dbReference type="InterPro" id="IPR036789">
    <property type="entry name" value="Ribosomal_uL6-like_a/b-dom_sf"/>
</dbReference>
<dbReference type="GO" id="GO:0022625">
    <property type="term" value="C:cytosolic large ribosomal subunit"/>
    <property type="evidence" value="ECO:0007669"/>
    <property type="project" value="UniProtKB-UniRule"/>
</dbReference>
<evidence type="ECO:0000256" key="6">
    <source>
        <dbReference type="RuleBase" id="RU003870"/>
    </source>
</evidence>
<evidence type="ECO:0000256" key="2">
    <source>
        <dbReference type="ARBA" id="ARBA00022980"/>
    </source>
</evidence>
<keyword evidence="4 6" id="KW-0699">rRNA-binding</keyword>
<dbReference type="PANTHER" id="PTHR11655:SF14">
    <property type="entry name" value="LARGE RIBOSOMAL SUBUNIT PROTEIN UL6M"/>
    <property type="match status" value="1"/>
</dbReference>
<dbReference type="InterPro" id="IPR002358">
    <property type="entry name" value="Ribosomal_uL6_CS"/>
</dbReference>